<evidence type="ECO:0000313" key="4">
    <source>
        <dbReference type="EMBL" id="CAK9233971.1"/>
    </source>
</evidence>
<organism evidence="4 5">
    <name type="scientific">Sphagnum troendelagicum</name>
    <dbReference type="NCBI Taxonomy" id="128251"/>
    <lineage>
        <taxon>Eukaryota</taxon>
        <taxon>Viridiplantae</taxon>
        <taxon>Streptophyta</taxon>
        <taxon>Embryophyta</taxon>
        <taxon>Bryophyta</taxon>
        <taxon>Sphagnophytina</taxon>
        <taxon>Sphagnopsida</taxon>
        <taxon>Sphagnales</taxon>
        <taxon>Sphagnaceae</taxon>
        <taxon>Sphagnum</taxon>
    </lineage>
</organism>
<dbReference type="Proteomes" id="UP001497512">
    <property type="component" value="Chromosome 8"/>
</dbReference>
<dbReference type="Pfam" id="PF04884">
    <property type="entry name" value="UVB_sens_prot"/>
    <property type="match status" value="1"/>
</dbReference>
<comment type="similarity">
    <text evidence="1">Belongs to the RUS1 family.</text>
</comment>
<evidence type="ECO:0000256" key="2">
    <source>
        <dbReference type="SAM" id="MobiDB-lite"/>
    </source>
</evidence>
<evidence type="ECO:0000256" key="1">
    <source>
        <dbReference type="ARBA" id="ARBA00007558"/>
    </source>
</evidence>
<proteinExistence type="inferred from homology"/>
<feature type="compositionally biased region" description="Acidic residues" evidence="2">
    <location>
        <begin position="80"/>
        <end position="90"/>
    </location>
</feature>
<protein>
    <recommendedName>
        <fullName evidence="3">Protein root UVB sensitive/RUS domain-containing protein</fullName>
    </recommendedName>
</protein>
<dbReference type="InterPro" id="IPR054549">
    <property type="entry name" value="UVB_sens_RUS_dom"/>
</dbReference>
<dbReference type="PANTHER" id="PTHR12770:SF29">
    <property type="entry name" value="PROTEIN ROOT UVB SENSITIVE 4"/>
    <property type="match status" value="1"/>
</dbReference>
<feature type="domain" description="Protein root UVB sensitive/RUS" evidence="3">
    <location>
        <begin position="164"/>
        <end position="390"/>
    </location>
</feature>
<dbReference type="PANTHER" id="PTHR12770">
    <property type="entry name" value="RUS1 FAMILY PROTEIN C16ORF58"/>
    <property type="match status" value="1"/>
</dbReference>
<dbReference type="EMBL" id="OZ019900">
    <property type="protein sequence ID" value="CAK9233971.1"/>
    <property type="molecule type" value="Genomic_DNA"/>
</dbReference>
<sequence length="567" mass="63262">MVPSSSSLLLPEVLAPGSTRCLRSCCCCWVVNPRSSSRQELRICSRLGGGCWVLKRQLKCQGFVHQEASSSSVACRSFQEDDDDDDDDDDASSRCRGHGREVHRLPVLLHERGRKLQYVYSGQRMWTIDPQDESHYSKDGRFQGSPGDWLRECSEKMGRALRRSFVPDQVRPHYLLYLKWTMIHRFLSSINHVHCTQAMLHALGVGGKRGLPSAAALNWVLKDGLGRLGRLMYAAGLGRTFDCNLKRVRFSTSVLFCVSLGLEMLTPVFPHHFLFLATLANMGKSISLAAYLATSSAIHRSFALGDNLADISAKGQAQTVVADNLGLAVAVCINRFCHYHPRLGRILPLAMFPVLALVELFAIRQQLQAVHLQTLNKERLEIIVNQWVRDSTVPTFEDVSKVECAGLLSPYSGGIRQLPLRIGAIPLQSWTPEELMSTMSMHESQRYVLLTETSVSFPWLGNMSVSQPGLLLWLNDKAAAEDIIMGVLQAIHVQAMATTGTTLPLHGEKSRIGKHDERWQALSAESRRRAEVGLGPLLAAMDEIGWQRKHVLLSPMEQRSYSLLDNL</sequence>
<accession>A0ABP0V1E7</accession>
<evidence type="ECO:0000259" key="3">
    <source>
        <dbReference type="Pfam" id="PF04884"/>
    </source>
</evidence>
<name>A0ABP0V1E7_9BRYO</name>
<gene>
    <name evidence="4" type="ORF">CSSPTR1EN2_LOCUS21884</name>
</gene>
<evidence type="ECO:0000313" key="5">
    <source>
        <dbReference type="Proteomes" id="UP001497512"/>
    </source>
</evidence>
<feature type="region of interest" description="Disordered" evidence="2">
    <location>
        <begin position="76"/>
        <end position="95"/>
    </location>
</feature>
<keyword evidence="5" id="KW-1185">Reference proteome</keyword>
<dbReference type="InterPro" id="IPR006968">
    <property type="entry name" value="RUS_fam"/>
</dbReference>
<reference evidence="4" key="1">
    <citation type="submission" date="2024-02" db="EMBL/GenBank/DDBJ databases">
        <authorList>
            <consortium name="ELIXIR-Norway"/>
            <consortium name="Elixir Norway"/>
        </authorList>
    </citation>
    <scope>NUCLEOTIDE SEQUENCE</scope>
</reference>